<keyword evidence="2" id="KW-1185">Reference proteome</keyword>
<dbReference type="EnsemblPlants" id="AET2Gv21108500.1">
    <property type="protein sequence ID" value="AET2Gv21108500.1"/>
    <property type="gene ID" value="AET2Gv21108500"/>
</dbReference>
<dbReference type="AlphaFoldDB" id="A0A453D6E6"/>
<reference evidence="1" key="3">
    <citation type="journal article" date="2017" name="Nature">
        <title>Genome sequence of the progenitor of the wheat D genome Aegilops tauschii.</title>
        <authorList>
            <person name="Luo M.C."/>
            <person name="Gu Y.Q."/>
            <person name="Puiu D."/>
            <person name="Wang H."/>
            <person name="Twardziok S.O."/>
            <person name="Deal K.R."/>
            <person name="Huo N."/>
            <person name="Zhu T."/>
            <person name="Wang L."/>
            <person name="Wang Y."/>
            <person name="McGuire P.E."/>
            <person name="Liu S."/>
            <person name="Long H."/>
            <person name="Ramasamy R.K."/>
            <person name="Rodriguez J.C."/>
            <person name="Van S.L."/>
            <person name="Yuan L."/>
            <person name="Wang Z."/>
            <person name="Xia Z."/>
            <person name="Xiao L."/>
            <person name="Anderson O.D."/>
            <person name="Ouyang S."/>
            <person name="Liang Y."/>
            <person name="Zimin A.V."/>
            <person name="Pertea G."/>
            <person name="Qi P."/>
            <person name="Bennetzen J.L."/>
            <person name="Dai X."/>
            <person name="Dawson M.W."/>
            <person name="Muller H.G."/>
            <person name="Kugler K."/>
            <person name="Rivarola-Duarte L."/>
            <person name="Spannagl M."/>
            <person name="Mayer K.F.X."/>
            <person name="Lu F.H."/>
            <person name="Bevan M.W."/>
            <person name="Leroy P."/>
            <person name="Li P."/>
            <person name="You F.M."/>
            <person name="Sun Q."/>
            <person name="Liu Z."/>
            <person name="Lyons E."/>
            <person name="Wicker T."/>
            <person name="Salzberg S.L."/>
            <person name="Devos K.M."/>
            <person name="Dvorak J."/>
        </authorList>
    </citation>
    <scope>NUCLEOTIDE SEQUENCE [LARGE SCALE GENOMIC DNA]</scope>
    <source>
        <strain evidence="1">cv. AL8/78</strain>
    </source>
</reference>
<sequence>DIFYPRNWDNLDDKARDILVEKGPVRNDDIVYPSDINFRHFSQSYYSRKLSNGEVHDRKWLVYSEHANKVYCLTFYLMVTQKI</sequence>
<dbReference type="Proteomes" id="UP000015105">
    <property type="component" value="Chromosome 2D"/>
</dbReference>
<protein>
    <submittedName>
        <fullName evidence="1">Uncharacterized protein</fullName>
    </submittedName>
</protein>
<name>A0A453D6E6_AEGTS</name>
<reference evidence="1" key="5">
    <citation type="journal article" date="2021" name="G3 (Bethesda)">
        <title>Aegilops tauschii genome assembly Aet v5.0 features greater sequence contiguity and improved annotation.</title>
        <authorList>
            <person name="Wang L."/>
            <person name="Zhu T."/>
            <person name="Rodriguez J.C."/>
            <person name="Deal K.R."/>
            <person name="Dubcovsky J."/>
            <person name="McGuire P.E."/>
            <person name="Lux T."/>
            <person name="Spannagl M."/>
            <person name="Mayer K.F.X."/>
            <person name="Baldrich P."/>
            <person name="Meyers B.C."/>
            <person name="Huo N."/>
            <person name="Gu Y.Q."/>
            <person name="Zhou H."/>
            <person name="Devos K.M."/>
            <person name="Bennetzen J.L."/>
            <person name="Unver T."/>
            <person name="Budak H."/>
            <person name="Gulick P.J."/>
            <person name="Galiba G."/>
            <person name="Kalapos B."/>
            <person name="Nelson D.R."/>
            <person name="Li P."/>
            <person name="You F.M."/>
            <person name="Luo M.C."/>
            <person name="Dvorak J."/>
        </authorList>
    </citation>
    <scope>NUCLEOTIDE SEQUENCE [LARGE SCALE GENOMIC DNA]</scope>
    <source>
        <strain evidence="1">cv. AL8/78</strain>
    </source>
</reference>
<dbReference type="STRING" id="200361.A0A453D6E6"/>
<dbReference type="Gramene" id="AET2Gv21108500.1">
    <property type="protein sequence ID" value="AET2Gv21108500.1"/>
    <property type="gene ID" value="AET2Gv21108500"/>
</dbReference>
<reference evidence="2" key="1">
    <citation type="journal article" date="2014" name="Science">
        <title>Ancient hybridizations among the ancestral genomes of bread wheat.</title>
        <authorList>
            <consortium name="International Wheat Genome Sequencing Consortium,"/>
            <person name="Marcussen T."/>
            <person name="Sandve S.R."/>
            <person name="Heier L."/>
            <person name="Spannagl M."/>
            <person name="Pfeifer M."/>
            <person name="Jakobsen K.S."/>
            <person name="Wulff B.B."/>
            <person name="Steuernagel B."/>
            <person name="Mayer K.F."/>
            <person name="Olsen O.A."/>
        </authorList>
    </citation>
    <scope>NUCLEOTIDE SEQUENCE [LARGE SCALE GENOMIC DNA]</scope>
    <source>
        <strain evidence="2">cv. AL8/78</strain>
    </source>
</reference>
<organism evidence="1 2">
    <name type="scientific">Aegilops tauschii subsp. strangulata</name>
    <name type="common">Goatgrass</name>
    <dbReference type="NCBI Taxonomy" id="200361"/>
    <lineage>
        <taxon>Eukaryota</taxon>
        <taxon>Viridiplantae</taxon>
        <taxon>Streptophyta</taxon>
        <taxon>Embryophyta</taxon>
        <taxon>Tracheophyta</taxon>
        <taxon>Spermatophyta</taxon>
        <taxon>Magnoliopsida</taxon>
        <taxon>Liliopsida</taxon>
        <taxon>Poales</taxon>
        <taxon>Poaceae</taxon>
        <taxon>BOP clade</taxon>
        <taxon>Pooideae</taxon>
        <taxon>Triticodae</taxon>
        <taxon>Triticeae</taxon>
        <taxon>Triticinae</taxon>
        <taxon>Aegilops</taxon>
    </lineage>
</organism>
<evidence type="ECO:0000313" key="2">
    <source>
        <dbReference type="Proteomes" id="UP000015105"/>
    </source>
</evidence>
<reference evidence="1" key="4">
    <citation type="submission" date="2019-03" db="UniProtKB">
        <authorList>
            <consortium name="EnsemblPlants"/>
        </authorList>
    </citation>
    <scope>IDENTIFICATION</scope>
</reference>
<reference evidence="2" key="2">
    <citation type="journal article" date="2017" name="Nat. Plants">
        <title>The Aegilops tauschii genome reveals multiple impacts of transposons.</title>
        <authorList>
            <person name="Zhao G."/>
            <person name="Zou C."/>
            <person name="Li K."/>
            <person name="Wang K."/>
            <person name="Li T."/>
            <person name="Gao L."/>
            <person name="Zhang X."/>
            <person name="Wang H."/>
            <person name="Yang Z."/>
            <person name="Liu X."/>
            <person name="Jiang W."/>
            <person name="Mao L."/>
            <person name="Kong X."/>
            <person name="Jiao Y."/>
            <person name="Jia J."/>
        </authorList>
    </citation>
    <scope>NUCLEOTIDE SEQUENCE [LARGE SCALE GENOMIC DNA]</scope>
    <source>
        <strain evidence="2">cv. AL8/78</strain>
    </source>
</reference>
<evidence type="ECO:0000313" key="1">
    <source>
        <dbReference type="EnsemblPlants" id="AET2Gv21108500.1"/>
    </source>
</evidence>
<accession>A0A453D6E6</accession>
<proteinExistence type="predicted"/>